<comment type="caution">
    <text evidence="4">The sequence shown here is derived from an EMBL/GenBank/DDBJ whole genome shotgun (WGS) entry which is preliminary data.</text>
</comment>
<dbReference type="InterPro" id="IPR004821">
    <property type="entry name" value="Cyt_trans-like"/>
</dbReference>
<dbReference type="GO" id="GO:0016779">
    <property type="term" value="F:nucleotidyltransferase activity"/>
    <property type="evidence" value="ECO:0007669"/>
    <property type="project" value="UniProtKB-KW"/>
</dbReference>
<reference evidence="4" key="2">
    <citation type="submission" date="2020-09" db="EMBL/GenBank/DDBJ databases">
        <authorList>
            <person name="Sun Q."/>
            <person name="Ohkuma M."/>
        </authorList>
    </citation>
    <scope>NUCLEOTIDE SEQUENCE</scope>
    <source>
        <strain evidence="4">JCM 14371</strain>
    </source>
</reference>
<evidence type="ECO:0000259" key="3">
    <source>
        <dbReference type="Pfam" id="PF01467"/>
    </source>
</evidence>
<organism evidence="4 5">
    <name type="scientific">Deinococcus aquiradiocola</name>
    <dbReference type="NCBI Taxonomy" id="393059"/>
    <lineage>
        <taxon>Bacteria</taxon>
        <taxon>Thermotogati</taxon>
        <taxon>Deinococcota</taxon>
        <taxon>Deinococci</taxon>
        <taxon>Deinococcales</taxon>
        <taxon>Deinococcaceae</taxon>
        <taxon>Deinococcus</taxon>
    </lineage>
</organism>
<protein>
    <submittedName>
        <fullName evidence="4">Bifunctional nicotinamide mononucleotide adenylyltransferase/ADP-ribose pyrophosphatase</fullName>
    </submittedName>
</protein>
<evidence type="ECO:0000313" key="4">
    <source>
        <dbReference type="EMBL" id="GGJ75598.1"/>
    </source>
</evidence>
<feature type="domain" description="Cytidyltransferase-like" evidence="3">
    <location>
        <begin position="12"/>
        <end position="66"/>
    </location>
</feature>
<dbReference type="RefSeq" id="WP_188962911.1">
    <property type="nucleotide sequence ID" value="NZ_BMOE01000005.1"/>
</dbReference>
<dbReference type="EMBL" id="BMOE01000005">
    <property type="protein sequence ID" value="GGJ75598.1"/>
    <property type="molecule type" value="Genomic_DNA"/>
</dbReference>
<keyword evidence="5" id="KW-1185">Reference proteome</keyword>
<dbReference type="PANTHER" id="PTHR21342:SF0">
    <property type="entry name" value="BIFUNCTIONAL NMN ADENYLYLTRANSFERASE_NUDIX HYDROLASE"/>
    <property type="match status" value="1"/>
</dbReference>
<dbReference type="Gene3D" id="3.40.50.620">
    <property type="entry name" value="HUPs"/>
    <property type="match status" value="1"/>
</dbReference>
<dbReference type="Proteomes" id="UP000635726">
    <property type="component" value="Unassembled WGS sequence"/>
</dbReference>
<sequence>MTSSSLPRVAVLIGRFEPPHRAHLQLMLEALEGGRDLVVVLGSARSARTVRNPLSDAQREALIRGMLEGAGVPRGRVRVEAVPDAYYFLAAWVERVRAAVGTAHATLAGFEKDASSFYLRLFPEWTFTPPRFVSRLNATDVREAMYGGRWDDVARDVPPQVLAGLREFAGTPEFTELLADRRALHVLAGAGPRRTRGVVLRHGPEVLLAVRDERPGLGLHAIPEADTAGRAAGAVTDDPALTADVLAGSAVRARTLDNPQRVPGVDWVTHATLHDLPFRPDARPGAAWVDVETLTREPWTYFADHAQGVRALLEDWPA</sequence>
<reference evidence="4" key="1">
    <citation type="journal article" date="2014" name="Int. J. Syst. Evol. Microbiol.">
        <title>Complete genome sequence of Corynebacterium casei LMG S-19264T (=DSM 44701T), isolated from a smear-ripened cheese.</title>
        <authorList>
            <consortium name="US DOE Joint Genome Institute (JGI-PGF)"/>
            <person name="Walter F."/>
            <person name="Albersmeier A."/>
            <person name="Kalinowski J."/>
            <person name="Ruckert C."/>
        </authorList>
    </citation>
    <scope>NUCLEOTIDE SEQUENCE</scope>
    <source>
        <strain evidence="4">JCM 14371</strain>
    </source>
</reference>
<keyword evidence="1" id="KW-0808">Transferase</keyword>
<dbReference type="AlphaFoldDB" id="A0A917UQI1"/>
<name>A0A917UQI1_9DEIO</name>
<dbReference type="InterPro" id="IPR014729">
    <property type="entry name" value="Rossmann-like_a/b/a_fold"/>
</dbReference>
<accession>A0A917UQI1</accession>
<dbReference type="SUPFAM" id="SSF52374">
    <property type="entry name" value="Nucleotidylyl transferase"/>
    <property type="match status" value="1"/>
</dbReference>
<keyword evidence="2 4" id="KW-0548">Nucleotidyltransferase</keyword>
<proteinExistence type="predicted"/>
<evidence type="ECO:0000313" key="5">
    <source>
        <dbReference type="Proteomes" id="UP000635726"/>
    </source>
</evidence>
<evidence type="ECO:0000256" key="2">
    <source>
        <dbReference type="ARBA" id="ARBA00022695"/>
    </source>
</evidence>
<evidence type="ECO:0000256" key="1">
    <source>
        <dbReference type="ARBA" id="ARBA00022679"/>
    </source>
</evidence>
<dbReference type="PANTHER" id="PTHR21342">
    <property type="entry name" value="PHOSPHOPANTETHEINE ADENYLYLTRANSFERASE"/>
    <property type="match status" value="1"/>
</dbReference>
<gene>
    <name evidence="4" type="ORF">GCM10008939_19790</name>
</gene>
<dbReference type="Pfam" id="PF01467">
    <property type="entry name" value="CTP_transf_like"/>
    <property type="match status" value="1"/>
</dbReference>